<feature type="region of interest" description="Disordered" evidence="1">
    <location>
        <begin position="77"/>
        <end position="111"/>
    </location>
</feature>
<proteinExistence type="predicted"/>
<dbReference type="AlphaFoldDB" id="A0ABD6B0C3"/>
<keyword evidence="2" id="KW-0472">Membrane</keyword>
<dbReference type="Proteomes" id="UP001597187">
    <property type="component" value="Unassembled WGS sequence"/>
</dbReference>
<keyword evidence="2" id="KW-1133">Transmembrane helix</keyword>
<feature type="compositionally biased region" description="Basic and acidic residues" evidence="1">
    <location>
        <begin position="144"/>
        <end position="170"/>
    </location>
</feature>
<dbReference type="RefSeq" id="WP_250875148.1">
    <property type="nucleotide sequence ID" value="NZ_JALXFV010000008.1"/>
</dbReference>
<keyword evidence="2" id="KW-0812">Transmembrane</keyword>
<evidence type="ECO:0000313" key="4">
    <source>
        <dbReference type="EMBL" id="MFD1515225.1"/>
    </source>
</evidence>
<protein>
    <submittedName>
        <fullName evidence="4">SHOCT domain-containing protein</fullName>
    </submittedName>
</protein>
<evidence type="ECO:0000256" key="1">
    <source>
        <dbReference type="SAM" id="MobiDB-lite"/>
    </source>
</evidence>
<feature type="transmembrane region" description="Helical" evidence="2">
    <location>
        <begin position="12"/>
        <end position="31"/>
    </location>
</feature>
<organism evidence="4 5">
    <name type="scientific">Halomarina rubra</name>
    <dbReference type="NCBI Taxonomy" id="2071873"/>
    <lineage>
        <taxon>Archaea</taxon>
        <taxon>Methanobacteriati</taxon>
        <taxon>Methanobacteriota</taxon>
        <taxon>Stenosarchaea group</taxon>
        <taxon>Halobacteria</taxon>
        <taxon>Halobacteriales</taxon>
        <taxon>Natronomonadaceae</taxon>
        <taxon>Halomarina</taxon>
    </lineage>
</organism>
<feature type="compositionally biased region" description="Low complexity" evidence="1">
    <location>
        <begin position="97"/>
        <end position="108"/>
    </location>
</feature>
<evidence type="ECO:0000313" key="5">
    <source>
        <dbReference type="Proteomes" id="UP001597187"/>
    </source>
</evidence>
<sequence>MSADTPRERLRENATGIASTLVTGTWLAALFLGVEWWLPLMLFGYIVVIPIVSLLFGDDEDREEWWDEDGQSAWWGTKEDWFGTGWGSDPETDRDTATTASPASTPDETPLETLRRRYAAGELTDAQFEAKLERLLETDTLENAEERAARRERESLRDRDRLDERDREYE</sequence>
<feature type="domain" description="SHOCT" evidence="3">
    <location>
        <begin position="109"/>
        <end position="136"/>
    </location>
</feature>
<gene>
    <name evidence="4" type="ORF">ACFSBT_18245</name>
</gene>
<keyword evidence="5" id="KW-1185">Reference proteome</keyword>
<dbReference type="Pfam" id="PF09851">
    <property type="entry name" value="SHOCT"/>
    <property type="match status" value="1"/>
</dbReference>
<accession>A0ABD6B0C3</accession>
<feature type="region of interest" description="Disordered" evidence="1">
    <location>
        <begin position="143"/>
        <end position="170"/>
    </location>
</feature>
<name>A0ABD6B0C3_9EURY</name>
<evidence type="ECO:0000259" key="3">
    <source>
        <dbReference type="Pfam" id="PF09851"/>
    </source>
</evidence>
<dbReference type="EMBL" id="JBHUDC010000008">
    <property type="protein sequence ID" value="MFD1515225.1"/>
    <property type="molecule type" value="Genomic_DNA"/>
</dbReference>
<dbReference type="InterPro" id="IPR018649">
    <property type="entry name" value="SHOCT"/>
</dbReference>
<feature type="transmembrane region" description="Helical" evidence="2">
    <location>
        <begin position="37"/>
        <end position="56"/>
    </location>
</feature>
<evidence type="ECO:0000256" key="2">
    <source>
        <dbReference type="SAM" id="Phobius"/>
    </source>
</evidence>
<reference evidence="4 5" key="1">
    <citation type="journal article" date="2019" name="Int. J. Syst. Evol. Microbiol.">
        <title>The Global Catalogue of Microorganisms (GCM) 10K type strain sequencing project: providing services to taxonomists for standard genome sequencing and annotation.</title>
        <authorList>
            <consortium name="The Broad Institute Genomics Platform"/>
            <consortium name="The Broad Institute Genome Sequencing Center for Infectious Disease"/>
            <person name="Wu L."/>
            <person name="Ma J."/>
        </authorList>
    </citation>
    <scope>NUCLEOTIDE SEQUENCE [LARGE SCALE GENOMIC DNA]</scope>
    <source>
        <strain evidence="4 5">CGMCC 1.12563</strain>
    </source>
</reference>
<comment type="caution">
    <text evidence="4">The sequence shown here is derived from an EMBL/GenBank/DDBJ whole genome shotgun (WGS) entry which is preliminary data.</text>
</comment>